<keyword evidence="1" id="KW-1133">Transmembrane helix</keyword>
<sequence length="479" mass="50717">MSTEAPGRAEAGASRALRSAERRRSVFRRTLAATIAALLLIVVGAGAVGLLQGPQLARVDVDVPSTVADSGARLILYADRPVRDVSPEDVTIEPATPVTIQTEGTSILVRFDAVLDYDTDYSVTVDDVRSPGSTPLSTFEYSFTTGEPPLYVLQRDDAGDDHIVRTDIAGSDPTSVYAAPRIQQFEVVGDTIVVAEITDDDHSRLLTIPAGGGEETEIPLPGEGRVDQLQSSARQFLVGFLYSQDAGTATSIESGLYIVQLKSGPEPTRVEATGADETNVSQWAFVPSTTSVLLRTFDDELVATDVVTPGDPLILGNALQIQGFVAGEQVAIVERVDAIVQVDLLTGEESPFPVPTDVAGTPGELVSLSATGYVRIYSDYDIASGSLTQSVVLVANGSSRVLYSVDDGSSSVLQVCVSPNAQFVAVLEAKDQAELGSDLYPILPMPRGVSTLIIDRASTEVRSSVDGFDLPWCARPPTD</sequence>
<evidence type="ECO:0000313" key="3">
    <source>
        <dbReference type="EMBL" id="RUQ84540.1"/>
    </source>
</evidence>
<keyword evidence="1" id="KW-0472">Membrane</keyword>
<keyword evidence="1" id="KW-0812">Transmembrane</keyword>
<reference evidence="2 4" key="1">
    <citation type="submission" date="2018-03" db="EMBL/GenBank/DDBJ databases">
        <title>Genomic Encyclopedia of Archaeal and Bacterial Type Strains, Phase II (KMG-II): from individual species to whole genera.</title>
        <authorList>
            <person name="Goeker M."/>
        </authorList>
    </citation>
    <scope>NUCLEOTIDE SEQUENCE [LARGE SCALE GENOMIC DNA]</scope>
    <source>
        <strain evidence="2 4">DSM 21548</strain>
    </source>
</reference>
<dbReference type="EMBL" id="PYAU01000001">
    <property type="protein sequence ID" value="PSL37203.1"/>
    <property type="molecule type" value="Genomic_DNA"/>
</dbReference>
<evidence type="ECO:0000313" key="2">
    <source>
        <dbReference type="EMBL" id="PSL37203.1"/>
    </source>
</evidence>
<gene>
    <name evidence="2" type="ORF">CLV49_0810</name>
    <name evidence="3" type="ORF">ELQ93_13070</name>
</gene>
<evidence type="ECO:0000256" key="1">
    <source>
        <dbReference type="SAM" id="Phobius"/>
    </source>
</evidence>
<keyword evidence="5" id="KW-1185">Reference proteome</keyword>
<evidence type="ECO:0000313" key="4">
    <source>
        <dbReference type="Proteomes" id="UP000241203"/>
    </source>
</evidence>
<dbReference type="RefSeq" id="WP_106562378.1">
    <property type="nucleotide sequence ID" value="NZ_PYAU01000001.1"/>
</dbReference>
<accession>A0A2P8GTB2</accession>
<dbReference type="OrthoDB" id="5057864at2"/>
<dbReference type="Proteomes" id="UP000268291">
    <property type="component" value="Unassembled WGS sequence"/>
</dbReference>
<feature type="transmembrane region" description="Helical" evidence="1">
    <location>
        <begin position="31"/>
        <end position="51"/>
    </location>
</feature>
<organism evidence="2 4">
    <name type="scientific">Labedella gwakjiensis</name>
    <dbReference type="NCBI Taxonomy" id="390269"/>
    <lineage>
        <taxon>Bacteria</taxon>
        <taxon>Bacillati</taxon>
        <taxon>Actinomycetota</taxon>
        <taxon>Actinomycetes</taxon>
        <taxon>Micrococcales</taxon>
        <taxon>Microbacteriaceae</taxon>
        <taxon>Labedella</taxon>
    </lineage>
</organism>
<dbReference type="Proteomes" id="UP000241203">
    <property type="component" value="Unassembled WGS sequence"/>
</dbReference>
<dbReference type="AlphaFoldDB" id="A0A2P8GTB2"/>
<comment type="caution">
    <text evidence="2">The sequence shown here is derived from an EMBL/GenBank/DDBJ whole genome shotgun (WGS) entry which is preliminary data.</text>
</comment>
<evidence type="ECO:0008006" key="6">
    <source>
        <dbReference type="Google" id="ProtNLM"/>
    </source>
</evidence>
<reference evidence="3 5" key="2">
    <citation type="submission" date="2018-12" db="EMBL/GenBank/DDBJ databases">
        <authorList>
            <person name="hu s."/>
            <person name="Xu Y."/>
            <person name="Xu B."/>
            <person name="Li F."/>
        </authorList>
    </citation>
    <scope>NUCLEOTIDE SEQUENCE [LARGE SCALE GENOMIC DNA]</scope>
    <source>
        <strain evidence="3 5">KSW2-17</strain>
    </source>
</reference>
<dbReference type="Gene3D" id="2.130.10.120">
    <property type="entry name" value="Prolyl oligopeptidase, N-terminal domain"/>
    <property type="match status" value="1"/>
</dbReference>
<name>A0A2P8GTB2_9MICO</name>
<evidence type="ECO:0000313" key="5">
    <source>
        <dbReference type="Proteomes" id="UP000268291"/>
    </source>
</evidence>
<proteinExistence type="predicted"/>
<protein>
    <recommendedName>
        <fullName evidence="6">SbsA Ig-like domain-containing protein</fullName>
    </recommendedName>
</protein>
<dbReference type="EMBL" id="RZGY01000002">
    <property type="protein sequence ID" value="RUQ84540.1"/>
    <property type="molecule type" value="Genomic_DNA"/>
</dbReference>